<evidence type="ECO:0000313" key="1">
    <source>
        <dbReference type="EMBL" id="VDN11640.1"/>
    </source>
</evidence>
<sequence>MESGFLRADHDPVSSISHGKRACVLILTAYTLVFSLIPLPAFRLQKAVTDRLIEVANKFLESPTDSFSVCGTYLDIFTGERARICVWLGIMRFLTHFLYAAPTSDAGRRAQLRDAFASRLVLSFLDFIEAQMLAEDCRSLAFLLIALTEILVCIAEEPSGNKEVECQWHNCSVYVLLELRRRFDDKSGGYWDLILTKITEALDILFLSEEGSRFAHGVCRLDDLPKSSGLAKYHAIMKKACTCARNSLSGQIRNALVQKAITKKVVYVIAEENRADAASALAALKGVLVGALREPFRVHSGGHLPSLEASLDTGTREALVTCLSTLQSYESEAALVLNDSICRTYSCAPLTQLFQSCFSTGADAGPLHTAQFSQLVYIAQRNQLPRLDLFAYCFFFYFNAFFA</sequence>
<keyword evidence="2" id="KW-1185">Reference proteome</keyword>
<gene>
    <name evidence="1" type="ORF">DILT_LOCUS7471</name>
</gene>
<dbReference type="Proteomes" id="UP000281553">
    <property type="component" value="Unassembled WGS sequence"/>
</dbReference>
<proteinExistence type="predicted"/>
<reference evidence="1 2" key="1">
    <citation type="submission" date="2018-11" db="EMBL/GenBank/DDBJ databases">
        <authorList>
            <consortium name="Pathogen Informatics"/>
        </authorList>
    </citation>
    <scope>NUCLEOTIDE SEQUENCE [LARGE SCALE GENOMIC DNA]</scope>
</reference>
<dbReference type="EMBL" id="UYRU01051901">
    <property type="protein sequence ID" value="VDN11640.1"/>
    <property type="molecule type" value="Genomic_DNA"/>
</dbReference>
<dbReference type="AlphaFoldDB" id="A0A3P7LE57"/>
<organism evidence="1 2">
    <name type="scientific">Dibothriocephalus latus</name>
    <name type="common">Fish tapeworm</name>
    <name type="synonym">Diphyllobothrium latum</name>
    <dbReference type="NCBI Taxonomy" id="60516"/>
    <lineage>
        <taxon>Eukaryota</taxon>
        <taxon>Metazoa</taxon>
        <taxon>Spiralia</taxon>
        <taxon>Lophotrochozoa</taxon>
        <taxon>Platyhelminthes</taxon>
        <taxon>Cestoda</taxon>
        <taxon>Eucestoda</taxon>
        <taxon>Diphyllobothriidea</taxon>
        <taxon>Diphyllobothriidae</taxon>
        <taxon>Dibothriocephalus</taxon>
    </lineage>
</organism>
<evidence type="ECO:0000313" key="2">
    <source>
        <dbReference type="Proteomes" id="UP000281553"/>
    </source>
</evidence>
<name>A0A3P7LE57_DIBLA</name>
<protein>
    <submittedName>
        <fullName evidence="1">Uncharacterized protein</fullName>
    </submittedName>
</protein>
<accession>A0A3P7LE57</accession>